<accession>A0A1J4K703</accession>
<proteinExistence type="predicted"/>
<comment type="caution">
    <text evidence="1">The sequence shown here is derived from an EMBL/GenBank/DDBJ whole genome shotgun (WGS) entry which is preliminary data.</text>
</comment>
<evidence type="ECO:0000313" key="1">
    <source>
        <dbReference type="EMBL" id="OHT06680.1"/>
    </source>
</evidence>
<dbReference type="VEuPathDB" id="TrichDB:TRFO_25223"/>
<dbReference type="EMBL" id="MLAK01000718">
    <property type="protein sequence ID" value="OHT06680.1"/>
    <property type="molecule type" value="Genomic_DNA"/>
</dbReference>
<dbReference type="AlphaFoldDB" id="A0A1J4K703"/>
<dbReference type="RefSeq" id="XP_068359816.1">
    <property type="nucleotide sequence ID" value="XM_068504218.1"/>
</dbReference>
<dbReference type="GeneID" id="94838922"/>
<sequence>MKSNLKHARKIKASKKQIEQKTKTKFRMNLEKNENFHQQSLDADNIISNTGSNNNVFHSEIIQDIIHNEKIPPKHRNFSEQTLSFSYDISSISPVCYDVIRQSLPLPSRETLRIQYGQELKAIKDELFNIQKINEIVRRYRKALEIDSQIFFHSILAVDAV</sequence>
<evidence type="ECO:0000313" key="2">
    <source>
        <dbReference type="Proteomes" id="UP000179807"/>
    </source>
</evidence>
<protein>
    <submittedName>
        <fullName evidence="1">Uncharacterized protein</fullName>
    </submittedName>
</protein>
<name>A0A1J4K703_9EUKA</name>
<organism evidence="1 2">
    <name type="scientific">Tritrichomonas foetus</name>
    <dbReference type="NCBI Taxonomy" id="1144522"/>
    <lineage>
        <taxon>Eukaryota</taxon>
        <taxon>Metamonada</taxon>
        <taxon>Parabasalia</taxon>
        <taxon>Tritrichomonadida</taxon>
        <taxon>Tritrichomonadidae</taxon>
        <taxon>Tritrichomonas</taxon>
    </lineage>
</organism>
<keyword evidence="2" id="KW-1185">Reference proteome</keyword>
<gene>
    <name evidence="1" type="ORF">TRFO_25223</name>
</gene>
<dbReference type="Proteomes" id="UP000179807">
    <property type="component" value="Unassembled WGS sequence"/>
</dbReference>
<reference evidence="1" key="1">
    <citation type="submission" date="2016-10" db="EMBL/GenBank/DDBJ databases">
        <authorList>
            <person name="Benchimol M."/>
            <person name="Almeida L.G."/>
            <person name="Vasconcelos A.T."/>
            <person name="Perreira-Neves A."/>
            <person name="Rosa I.A."/>
            <person name="Tasca T."/>
            <person name="Bogo M.R."/>
            <person name="de Souza W."/>
        </authorList>
    </citation>
    <scope>NUCLEOTIDE SEQUENCE [LARGE SCALE GENOMIC DNA]</scope>
    <source>
        <strain evidence="1">K</strain>
    </source>
</reference>